<dbReference type="PANTHER" id="PTHR16943:SF8">
    <property type="entry name" value="2-METHYLCITRATE DEHYDRATASE"/>
    <property type="match status" value="1"/>
</dbReference>
<evidence type="ECO:0000313" key="5">
    <source>
        <dbReference type="Proteomes" id="UP001500393"/>
    </source>
</evidence>
<feature type="domain" description="MmgE/PrpD C-terminal" evidence="3">
    <location>
        <begin position="265"/>
        <end position="409"/>
    </location>
</feature>
<dbReference type="PANTHER" id="PTHR16943">
    <property type="entry name" value="2-METHYLCITRATE DEHYDRATASE-RELATED"/>
    <property type="match status" value="1"/>
</dbReference>
<dbReference type="InterPro" id="IPR045336">
    <property type="entry name" value="MmgE_PrpD_N"/>
</dbReference>
<dbReference type="Proteomes" id="UP001500393">
    <property type="component" value="Unassembled WGS sequence"/>
</dbReference>
<dbReference type="SUPFAM" id="SSF103378">
    <property type="entry name" value="2-methylcitrate dehydratase PrpD"/>
    <property type="match status" value="1"/>
</dbReference>
<dbReference type="EMBL" id="BAAAOS010000048">
    <property type="protein sequence ID" value="GAA1597997.1"/>
    <property type="molecule type" value="Genomic_DNA"/>
</dbReference>
<comment type="caution">
    <text evidence="4">The sequence shown here is derived from an EMBL/GenBank/DDBJ whole genome shotgun (WGS) entry which is preliminary data.</text>
</comment>
<evidence type="ECO:0000259" key="2">
    <source>
        <dbReference type="Pfam" id="PF03972"/>
    </source>
</evidence>
<dbReference type="RefSeq" id="WP_344219789.1">
    <property type="nucleotide sequence ID" value="NZ_BAAAOS010000048.1"/>
</dbReference>
<feature type="domain" description="MmgE/PrpD N-terminal" evidence="2">
    <location>
        <begin position="11"/>
        <end position="224"/>
    </location>
</feature>
<dbReference type="Pfam" id="PF19305">
    <property type="entry name" value="MmgE_PrpD_C"/>
    <property type="match status" value="1"/>
</dbReference>
<organism evidence="4 5">
    <name type="scientific">Kribbella sancticallisti</name>
    <dbReference type="NCBI Taxonomy" id="460087"/>
    <lineage>
        <taxon>Bacteria</taxon>
        <taxon>Bacillati</taxon>
        <taxon>Actinomycetota</taxon>
        <taxon>Actinomycetes</taxon>
        <taxon>Propionibacteriales</taxon>
        <taxon>Kribbellaceae</taxon>
        <taxon>Kribbella</taxon>
    </lineage>
</organism>
<reference evidence="4 5" key="1">
    <citation type="journal article" date="2019" name="Int. J. Syst. Evol. Microbiol.">
        <title>The Global Catalogue of Microorganisms (GCM) 10K type strain sequencing project: providing services to taxonomists for standard genome sequencing and annotation.</title>
        <authorList>
            <consortium name="The Broad Institute Genomics Platform"/>
            <consortium name="The Broad Institute Genome Sequencing Center for Infectious Disease"/>
            <person name="Wu L."/>
            <person name="Ma J."/>
        </authorList>
    </citation>
    <scope>NUCLEOTIDE SEQUENCE [LARGE SCALE GENOMIC DNA]</scope>
    <source>
        <strain evidence="4 5">JCM 14969</strain>
    </source>
</reference>
<name>A0ABN2E781_9ACTN</name>
<sequence length="445" mass="46281">MKAEAAAATRELGAWVTDLHWDKVPDRVQRRLGLVLLDSLGVTIVGARQAEQRALMAAWPVSPGRSPVLGGGSSTSVETAAWLNAMALVRLELDEGHKFAAGHPLAHGLPAVLALAAELGSAGVDTAAALLATYEVGARFGRATRLNPGSHPHGSWGVAGAAAGCARLLGLDAEAVAAAIDTGAGLPVAGHFDSALDGNPVRDAWMAASNLSGLAAARMAAAGVARCTGTAALSLGGLLGTFDPSALTDELGDRWDVELGYFKRHASCSFTHPAADAALRLREEIGLDAVGRIDSVVVETHRLAAGLDRTRWDERLAALFSIPFVVASALIHGQVGPSVSEPEFLFHPEVAGLAAKVSVQRADDLDARLPSERATRVRLTVDGMSRQVEVPNPIGDAAYHPLDEEQVLRLLTDLLDDPATVRAVHEVATGLPGCADVAPLLQRLA</sequence>
<protein>
    <submittedName>
        <fullName evidence="4">MmgE/PrpD family protein</fullName>
    </submittedName>
</protein>
<dbReference type="Pfam" id="PF03972">
    <property type="entry name" value="MmgE_PrpD_N"/>
    <property type="match status" value="1"/>
</dbReference>
<dbReference type="InterPro" id="IPR042188">
    <property type="entry name" value="MmgE/PrpD_sf_2"/>
</dbReference>
<dbReference type="InterPro" id="IPR042183">
    <property type="entry name" value="MmgE/PrpD_sf_1"/>
</dbReference>
<comment type="similarity">
    <text evidence="1">Belongs to the PrpD family.</text>
</comment>
<dbReference type="InterPro" id="IPR036148">
    <property type="entry name" value="MmgE/PrpD_sf"/>
</dbReference>
<gene>
    <name evidence="4" type="ORF">GCM10009789_59920</name>
</gene>
<keyword evidence="5" id="KW-1185">Reference proteome</keyword>
<evidence type="ECO:0000256" key="1">
    <source>
        <dbReference type="ARBA" id="ARBA00006174"/>
    </source>
</evidence>
<dbReference type="InterPro" id="IPR045337">
    <property type="entry name" value="MmgE_PrpD_C"/>
</dbReference>
<evidence type="ECO:0000259" key="3">
    <source>
        <dbReference type="Pfam" id="PF19305"/>
    </source>
</evidence>
<dbReference type="Gene3D" id="1.10.4100.10">
    <property type="entry name" value="2-methylcitrate dehydratase PrpD"/>
    <property type="match status" value="1"/>
</dbReference>
<evidence type="ECO:0000313" key="4">
    <source>
        <dbReference type="EMBL" id="GAA1597997.1"/>
    </source>
</evidence>
<accession>A0ABN2E781</accession>
<dbReference type="InterPro" id="IPR005656">
    <property type="entry name" value="MmgE_PrpD"/>
</dbReference>
<dbReference type="Gene3D" id="3.30.1330.120">
    <property type="entry name" value="2-methylcitrate dehydratase PrpD"/>
    <property type="match status" value="1"/>
</dbReference>
<proteinExistence type="inferred from homology"/>